<dbReference type="InterPro" id="IPR043502">
    <property type="entry name" value="DNA/RNA_pol_sf"/>
</dbReference>
<dbReference type="Proteomes" id="UP001151760">
    <property type="component" value="Unassembled WGS sequence"/>
</dbReference>
<reference evidence="3" key="1">
    <citation type="journal article" date="2022" name="Int. J. Mol. Sci.">
        <title>Draft Genome of Tanacetum Coccineum: Genomic Comparison of Closely Related Tanacetum-Family Plants.</title>
        <authorList>
            <person name="Yamashiro T."/>
            <person name="Shiraishi A."/>
            <person name="Nakayama K."/>
            <person name="Satake H."/>
        </authorList>
    </citation>
    <scope>NUCLEOTIDE SEQUENCE</scope>
</reference>
<feature type="region of interest" description="Disordered" evidence="1">
    <location>
        <begin position="177"/>
        <end position="202"/>
    </location>
</feature>
<feature type="domain" description="Reverse transcriptase/retrotransposon-derived protein RNase H-like" evidence="2">
    <location>
        <begin position="416"/>
        <end position="464"/>
    </location>
</feature>
<evidence type="ECO:0000259" key="2">
    <source>
        <dbReference type="Pfam" id="PF17919"/>
    </source>
</evidence>
<dbReference type="Pfam" id="PF17919">
    <property type="entry name" value="RT_RNaseH_2"/>
    <property type="match status" value="1"/>
</dbReference>
<evidence type="ECO:0000256" key="1">
    <source>
        <dbReference type="SAM" id="MobiDB-lite"/>
    </source>
</evidence>
<feature type="compositionally biased region" description="Basic and acidic residues" evidence="1">
    <location>
        <begin position="177"/>
        <end position="190"/>
    </location>
</feature>
<feature type="compositionally biased region" description="Polar residues" evidence="1">
    <location>
        <begin position="37"/>
        <end position="47"/>
    </location>
</feature>
<sequence>MRREMGDMQTELLSQREQLRRERQPGPDAILPDHQEATGNSEMSSTELKGPEGVVGLEQRWIEKMIPISQHTAFVLSGTIKSSLSTLYYDDVARVALENSLIRSLWVPDALHYDFGIVLKKKMTDKYCPLVRVCPSTISGLPENILWECQTARPKTLDETIELANELMDQKLRTYAERQSDNKRKADDISRNNQQPFKKQNVAKAYNLGTAEKKTYEGNAPKSHWQKPMPLIIEVAKGQPNPQGEWLFECGNPGHFKAEGKWKSLWGTLTQTSVHGLPPIRPVEFQIDLIPGAAPVARAPYRLAPSEMKEFDNYKAFDKDIIKTLDPVSIEDSFEIRKNTSLSERVKNIPRTAFRNSVRSLIREYEFQVMPFWTDERTCGLAGYYRNFQRGIFRRSLLSNDKAYNRQELSSNCGETEEDAFQFDKSKKLCSAPILALPEGSEDFVVYCDASHKGLGAVLMQREKLDCLCRPDLR</sequence>
<keyword evidence="3" id="KW-0808">Transferase</keyword>
<keyword evidence="4" id="KW-1185">Reference proteome</keyword>
<evidence type="ECO:0000313" key="3">
    <source>
        <dbReference type="EMBL" id="GJS79083.1"/>
    </source>
</evidence>
<dbReference type="SUPFAM" id="SSF56672">
    <property type="entry name" value="DNA/RNA polymerases"/>
    <property type="match status" value="1"/>
</dbReference>
<dbReference type="GO" id="GO:0003964">
    <property type="term" value="F:RNA-directed DNA polymerase activity"/>
    <property type="evidence" value="ECO:0007669"/>
    <property type="project" value="UniProtKB-KW"/>
</dbReference>
<protein>
    <submittedName>
        <fullName evidence="3">Reverse transcriptase domain-containing protein</fullName>
    </submittedName>
</protein>
<dbReference type="InterPro" id="IPR041577">
    <property type="entry name" value="RT_RNaseH_2"/>
</dbReference>
<accession>A0ABQ4YQQ4</accession>
<gene>
    <name evidence="3" type="ORF">Tco_0728964</name>
</gene>
<comment type="caution">
    <text evidence="3">The sequence shown here is derived from an EMBL/GenBank/DDBJ whole genome shotgun (WGS) entry which is preliminary data.</text>
</comment>
<evidence type="ECO:0000313" key="4">
    <source>
        <dbReference type="Proteomes" id="UP001151760"/>
    </source>
</evidence>
<feature type="compositionally biased region" description="Basic and acidic residues" evidence="1">
    <location>
        <begin position="17"/>
        <end position="36"/>
    </location>
</feature>
<name>A0ABQ4YQQ4_9ASTR</name>
<dbReference type="EMBL" id="BQNB010010571">
    <property type="protein sequence ID" value="GJS79083.1"/>
    <property type="molecule type" value="Genomic_DNA"/>
</dbReference>
<keyword evidence="3" id="KW-0695">RNA-directed DNA polymerase</keyword>
<feature type="region of interest" description="Disordered" evidence="1">
    <location>
        <begin position="1"/>
        <end position="49"/>
    </location>
</feature>
<reference evidence="3" key="2">
    <citation type="submission" date="2022-01" db="EMBL/GenBank/DDBJ databases">
        <authorList>
            <person name="Yamashiro T."/>
            <person name="Shiraishi A."/>
            <person name="Satake H."/>
            <person name="Nakayama K."/>
        </authorList>
    </citation>
    <scope>NUCLEOTIDE SEQUENCE</scope>
</reference>
<keyword evidence="3" id="KW-0548">Nucleotidyltransferase</keyword>
<organism evidence="3 4">
    <name type="scientific">Tanacetum coccineum</name>
    <dbReference type="NCBI Taxonomy" id="301880"/>
    <lineage>
        <taxon>Eukaryota</taxon>
        <taxon>Viridiplantae</taxon>
        <taxon>Streptophyta</taxon>
        <taxon>Embryophyta</taxon>
        <taxon>Tracheophyta</taxon>
        <taxon>Spermatophyta</taxon>
        <taxon>Magnoliopsida</taxon>
        <taxon>eudicotyledons</taxon>
        <taxon>Gunneridae</taxon>
        <taxon>Pentapetalae</taxon>
        <taxon>asterids</taxon>
        <taxon>campanulids</taxon>
        <taxon>Asterales</taxon>
        <taxon>Asteraceae</taxon>
        <taxon>Asteroideae</taxon>
        <taxon>Anthemideae</taxon>
        <taxon>Anthemidinae</taxon>
        <taxon>Tanacetum</taxon>
    </lineage>
</organism>
<dbReference type="PANTHER" id="PTHR34072">
    <property type="entry name" value="ENZYMATIC POLYPROTEIN-RELATED"/>
    <property type="match status" value="1"/>
</dbReference>
<proteinExistence type="predicted"/>